<evidence type="ECO:0000259" key="2">
    <source>
        <dbReference type="Pfam" id="PF01575"/>
    </source>
</evidence>
<dbReference type="Proteomes" id="UP001498238">
    <property type="component" value="Unassembled WGS sequence"/>
</dbReference>
<dbReference type="InterPro" id="IPR029069">
    <property type="entry name" value="HotDog_dom_sf"/>
</dbReference>
<organism evidence="3 4">
    <name type="scientific">Brevibacterium metallidurans</name>
    <dbReference type="NCBI Taxonomy" id="1482676"/>
    <lineage>
        <taxon>Bacteria</taxon>
        <taxon>Bacillati</taxon>
        <taxon>Actinomycetota</taxon>
        <taxon>Actinomycetes</taxon>
        <taxon>Micrococcales</taxon>
        <taxon>Brevibacteriaceae</taxon>
        <taxon>Brevibacterium</taxon>
    </lineage>
</organism>
<keyword evidence="4" id="KW-1185">Reference proteome</keyword>
<comment type="similarity">
    <text evidence="1">Belongs to the enoyl-CoA hydratase/isomerase family.</text>
</comment>
<proteinExistence type="inferred from homology"/>
<sequence length="150" mass="16294">MRTLTGIAEIESAVGTELGSSEWLTIDQAAITAFADATDDHQWIHLDEERAATGPFGTTIAHGFFTLSLLPHFSREIFAVEGVAMTINYGLNKVRFPQPVPVGSRLRDTATLTDVTRGPKGTQMIISHVIEIEGEDRPACIAEMVSLVVE</sequence>
<dbReference type="Gene3D" id="3.10.129.10">
    <property type="entry name" value="Hotdog Thioesterase"/>
    <property type="match status" value="1"/>
</dbReference>
<comment type="caution">
    <text evidence="3">The sequence shown here is derived from an EMBL/GenBank/DDBJ whole genome shotgun (WGS) entry which is preliminary data.</text>
</comment>
<gene>
    <name evidence="3" type="primary">htdZ</name>
    <name evidence="3" type="ORF">NCCP602_03910</name>
</gene>
<accession>A0ABN0SJ73</accession>
<feature type="domain" description="MaoC-like" evidence="2">
    <location>
        <begin position="11"/>
        <end position="124"/>
    </location>
</feature>
<dbReference type="InterPro" id="IPR002539">
    <property type="entry name" value="MaoC-like_dom"/>
</dbReference>
<dbReference type="PANTHER" id="PTHR42993">
    <property type="entry name" value="MAOC-LIKE DEHYDRATASE DOMAIN-CONTAINING PROTEIN"/>
    <property type="match status" value="1"/>
</dbReference>
<dbReference type="Pfam" id="PF01575">
    <property type="entry name" value="MaoC_dehydratas"/>
    <property type="match status" value="1"/>
</dbReference>
<dbReference type="EMBL" id="BAAAAF010000001">
    <property type="protein sequence ID" value="GAA0034430.1"/>
    <property type="molecule type" value="Genomic_DNA"/>
</dbReference>
<dbReference type="SUPFAM" id="SSF54637">
    <property type="entry name" value="Thioesterase/thiol ester dehydrase-isomerase"/>
    <property type="match status" value="1"/>
</dbReference>
<evidence type="ECO:0000313" key="4">
    <source>
        <dbReference type="Proteomes" id="UP001498238"/>
    </source>
</evidence>
<evidence type="ECO:0000256" key="1">
    <source>
        <dbReference type="ARBA" id="ARBA00005254"/>
    </source>
</evidence>
<reference evidence="3 4" key="1">
    <citation type="submission" date="2024-01" db="EMBL/GenBank/DDBJ databases">
        <title>Characterization of antibiotic resistant novel bacterial strains and their environmental applications.</title>
        <authorList>
            <person name="Manzoor S."/>
            <person name="Abbas S."/>
            <person name="Arshad M."/>
            <person name="Ahmed I."/>
        </authorList>
    </citation>
    <scope>NUCLEOTIDE SEQUENCE [LARGE SCALE GENOMIC DNA]</scope>
    <source>
        <strain evidence="3 4">NCCP-602</strain>
    </source>
</reference>
<evidence type="ECO:0000313" key="3">
    <source>
        <dbReference type="EMBL" id="GAA0034430.1"/>
    </source>
</evidence>
<name>A0ABN0SJ73_9MICO</name>
<protein>
    <submittedName>
        <fullName evidence="3">3-hydroxyacyl-thioester dehydratase HtdZ</fullName>
    </submittedName>
</protein>
<dbReference type="InterPro" id="IPR039375">
    <property type="entry name" value="NodN-like"/>
</dbReference>
<dbReference type="RefSeq" id="WP_339391408.1">
    <property type="nucleotide sequence ID" value="NZ_BAAAAF010000001.1"/>
</dbReference>
<dbReference type="PANTHER" id="PTHR42993:SF1">
    <property type="entry name" value="MAOC-LIKE DEHYDRATASE DOMAIN-CONTAINING PROTEIN"/>
    <property type="match status" value="1"/>
</dbReference>
<dbReference type="CDD" id="cd03450">
    <property type="entry name" value="NodN"/>
    <property type="match status" value="1"/>
</dbReference>